<sequence>MAIKRQKTKTLVTKTNNNSSDCIAPNIIYGCFGGCLDTYCYMSRYNGNRVYINENVNQIFNSVVEWEKTYDKVPNQQDPIYVMVDIACNSDLVLMQKQMSEPLLDYIKRYDDHPRLNSTMATKYPGLLKLDVNHFNKPPRVRVSLMPQKYSDILEPKMQKIMSRIKDINRLKLLGWEVHINYSPLVFYPGWSNEYDALFKLVKKHAGENKCEVIALTNHVFQMNKASEEARELMKYSDEPKNYSGVMRYPIRKKTVALENFKNIYKKYFNLKTIRYIF</sequence>
<accession>A0A7S9XDN9</accession>
<reference evidence="1" key="1">
    <citation type="submission" date="2020-08" db="EMBL/GenBank/DDBJ databases">
        <title>Bridging the membrane lipid divide: bacteria of the FCB group superphylum have the potential to synthesize archaeal ether lipids.</title>
        <authorList>
            <person name="Villanueva L."/>
            <person name="von Meijenfeldt F.A.B."/>
            <person name="Westbye A.B."/>
            <person name="Yadav S."/>
            <person name="Hopmans E.C."/>
            <person name="Dutilh B.E."/>
            <person name="Sinninghe Damste J.S."/>
        </authorList>
    </citation>
    <scope>NUCLEOTIDE SEQUENCE</scope>
    <source>
        <strain evidence="1">NIOZ-UU157</strain>
    </source>
</reference>
<organism evidence="1">
    <name type="scientific">Virus NIOZ-UU157</name>
    <dbReference type="NCBI Taxonomy" id="2763269"/>
    <lineage>
        <taxon>Viruses</taxon>
    </lineage>
</organism>
<dbReference type="GO" id="GO:0003913">
    <property type="term" value="F:DNA photolyase activity"/>
    <property type="evidence" value="ECO:0007669"/>
    <property type="project" value="TreeGrafter"/>
</dbReference>
<dbReference type="EMBL" id="MW030541">
    <property type="protein sequence ID" value="QPI16169.1"/>
    <property type="molecule type" value="Genomic_DNA"/>
</dbReference>
<dbReference type="PANTHER" id="PTHR37822:SF2">
    <property type="entry name" value="SPORE PHOTOPRODUCT LYASE"/>
    <property type="match status" value="1"/>
</dbReference>
<dbReference type="InterPro" id="IPR049539">
    <property type="entry name" value="SPL"/>
</dbReference>
<dbReference type="PANTHER" id="PTHR37822">
    <property type="entry name" value="SPORE PHOTOPRODUCT LYASE-RELATED"/>
    <property type="match status" value="1"/>
</dbReference>
<dbReference type="Gene3D" id="3.80.30.30">
    <property type="match status" value="1"/>
</dbReference>
<evidence type="ECO:0000313" key="1">
    <source>
        <dbReference type="EMBL" id="QPI16169.1"/>
    </source>
</evidence>
<protein>
    <recommendedName>
        <fullName evidence="2">Lyase</fullName>
    </recommendedName>
</protein>
<evidence type="ECO:0008006" key="2">
    <source>
        <dbReference type="Google" id="ProtNLM"/>
    </source>
</evidence>
<dbReference type="GO" id="GO:1904047">
    <property type="term" value="F:S-adenosyl-L-methionine binding"/>
    <property type="evidence" value="ECO:0007669"/>
    <property type="project" value="TreeGrafter"/>
</dbReference>
<proteinExistence type="predicted"/>
<name>A0A7S9XDN9_9VIRU</name>
<gene>
    <name evidence="1" type="ORF">NIOZUU157_00051</name>
</gene>
<dbReference type="GO" id="GO:0051539">
    <property type="term" value="F:4 iron, 4 sulfur cluster binding"/>
    <property type="evidence" value="ECO:0007669"/>
    <property type="project" value="TreeGrafter"/>
</dbReference>
<dbReference type="Pfam" id="PF20903">
    <property type="entry name" value="SPL"/>
    <property type="match status" value="1"/>
</dbReference>